<protein>
    <submittedName>
        <fullName evidence="1">Uncharacterized protein</fullName>
    </submittedName>
</protein>
<sequence length="67" mass="7206">MTQEAALKLLAANGLAHTPASLARLLADGRVHGTSDAIDGESLKAYITNYQDFQHNRNSALFRGPLL</sequence>
<dbReference type="EMBL" id="JBHTOD010000001">
    <property type="protein sequence ID" value="MFD1454085.1"/>
    <property type="molecule type" value="Genomic_DNA"/>
</dbReference>
<name>A0ABW4D0A0_9LACO</name>
<dbReference type="Proteomes" id="UP001597189">
    <property type="component" value="Unassembled WGS sequence"/>
</dbReference>
<evidence type="ECO:0000313" key="2">
    <source>
        <dbReference type="Proteomes" id="UP001597189"/>
    </source>
</evidence>
<keyword evidence="2" id="KW-1185">Reference proteome</keyword>
<organism evidence="1 2">
    <name type="scientific">Levilactobacillus lanxiensis</name>
    <dbReference type="NCBI Taxonomy" id="2799568"/>
    <lineage>
        <taxon>Bacteria</taxon>
        <taxon>Bacillati</taxon>
        <taxon>Bacillota</taxon>
        <taxon>Bacilli</taxon>
        <taxon>Lactobacillales</taxon>
        <taxon>Lactobacillaceae</taxon>
        <taxon>Levilactobacillus</taxon>
    </lineage>
</organism>
<reference evidence="2" key="1">
    <citation type="journal article" date="2019" name="Int. J. Syst. Evol. Microbiol.">
        <title>The Global Catalogue of Microorganisms (GCM) 10K type strain sequencing project: providing services to taxonomists for standard genome sequencing and annotation.</title>
        <authorList>
            <consortium name="The Broad Institute Genomics Platform"/>
            <consortium name="The Broad Institute Genome Sequencing Center for Infectious Disease"/>
            <person name="Wu L."/>
            <person name="Ma J."/>
        </authorList>
    </citation>
    <scope>NUCLEOTIDE SEQUENCE [LARGE SCALE GENOMIC DNA]</scope>
    <source>
        <strain evidence="2">CCM 8979</strain>
    </source>
</reference>
<gene>
    <name evidence="1" type="ORF">ACFQ44_00155</name>
</gene>
<proteinExistence type="predicted"/>
<dbReference type="RefSeq" id="WP_203642753.1">
    <property type="nucleotide sequence ID" value="NZ_BOLN01000001.1"/>
</dbReference>
<evidence type="ECO:0000313" key="1">
    <source>
        <dbReference type="EMBL" id="MFD1454085.1"/>
    </source>
</evidence>
<accession>A0ABW4D0A0</accession>
<comment type="caution">
    <text evidence="1">The sequence shown here is derived from an EMBL/GenBank/DDBJ whole genome shotgun (WGS) entry which is preliminary data.</text>
</comment>